<feature type="non-terminal residue" evidence="2">
    <location>
        <position position="117"/>
    </location>
</feature>
<accession>A0A6J4NTM2</accession>
<proteinExistence type="predicted"/>
<feature type="region of interest" description="Disordered" evidence="1">
    <location>
        <begin position="1"/>
        <end position="117"/>
    </location>
</feature>
<reference evidence="2" key="1">
    <citation type="submission" date="2020-02" db="EMBL/GenBank/DDBJ databases">
        <authorList>
            <person name="Meier V. D."/>
        </authorList>
    </citation>
    <scope>NUCLEOTIDE SEQUENCE</scope>
    <source>
        <strain evidence="2">AVDCRST_MAG60</strain>
    </source>
</reference>
<protein>
    <submittedName>
        <fullName evidence="2">Uncharacterized protein</fullName>
    </submittedName>
</protein>
<sequence length="117" mass="12153">DRARAAPSTAAPDRPRCPPAGPRPGSRGGEPDPRAALGHVSAGGHHDLPPGDGSGRGGAVPRRPTSRCAGGPLPDRRGLRRHRRRPRVPDPRQATPHALAGRGPDPLGDRARADLPL</sequence>
<organism evidence="2">
    <name type="scientific">uncultured Nocardioides sp</name>
    <dbReference type="NCBI Taxonomy" id="198441"/>
    <lineage>
        <taxon>Bacteria</taxon>
        <taxon>Bacillati</taxon>
        <taxon>Actinomycetota</taxon>
        <taxon>Actinomycetes</taxon>
        <taxon>Propionibacteriales</taxon>
        <taxon>Nocardioidaceae</taxon>
        <taxon>Nocardioides</taxon>
        <taxon>environmental samples</taxon>
    </lineage>
</organism>
<gene>
    <name evidence="2" type="ORF">AVDCRST_MAG60-1793</name>
</gene>
<name>A0A6J4NTM2_9ACTN</name>
<evidence type="ECO:0000256" key="1">
    <source>
        <dbReference type="SAM" id="MobiDB-lite"/>
    </source>
</evidence>
<evidence type="ECO:0000313" key="2">
    <source>
        <dbReference type="EMBL" id="CAA9395374.1"/>
    </source>
</evidence>
<dbReference type="AlphaFoldDB" id="A0A6J4NTM2"/>
<feature type="non-terminal residue" evidence="2">
    <location>
        <position position="1"/>
    </location>
</feature>
<dbReference type="EMBL" id="CADCUN010000194">
    <property type="protein sequence ID" value="CAA9395374.1"/>
    <property type="molecule type" value="Genomic_DNA"/>
</dbReference>
<feature type="compositionally biased region" description="Basic and acidic residues" evidence="1">
    <location>
        <begin position="107"/>
        <end position="117"/>
    </location>
</feature>